<sequence length="676" mass="77698">MSIRKHNKDHLREIAPALAEASDPKKFHQTESPLCFWTVHENPTLVDLTVFAVGDNSVANVVGTRLGGFSGRPLLIEELAPVMKALMEYYTPATCARYLSSLRSWWRLFDAVECRDQPQGTNIKPVHSVEHITEIHRQRAHDENMNRGLFGCSLVLFNIARKHKGLRPLHWKPMERREPIRHLPPEWQIRKLRIYLKHRWFEALFRWQTADELLSGRHTVNQEEERLKRNYLRFRDVVIRSGNPRPTARELFSDFSGTRYLKQGYSVSDMLRGTYPDSETIRYAFFLCLANTGWNAAVFLSLSTNRTFIESHPKDPSRYLLRGFKTRAGTEQVSEGLYKSKGSVGVILQTLVQRTEPLRARLKLQLYQESQQYTEMIAANSSEAELNSQRKLIERLREGASAIWIYVTAKTDEIVWLARDERNHATTGPSSFLSIVISRINEDQPLEKKLSPLKPSDLRDAFAAYAFRISGGMILYVMKALGHRSLKSTQAYLNNTLINAQSENLYRNFSNSLWDEIKLHGRLDPTIIASNSRYGITTQRELSRLEEYRTLRRSRIGVGCKDPTHPPKSIAPNFQVNGKSMCHVQRCMLCSEHAVIFPDSLSGICKRLAELRTIKSQMSTLAFLESSFGQEMENINIILNGFEAAERDQFTLYWEQRIAEGSHLVIDIDGLQKVNV</sequence>
<keyword evidence="1" id="KW-0233">DNA recombination</keyword>
<organism evidence="2 3">
    <name type="scientific">Massilia aurea</name>
    <dbReference type="NCBI Taxonomy" id="373040"/>
    <lineage>
        <taxon>Bacteria</taxon>
        <taxon>Pseudomonadati</taxon>
        <taxon>Pseudomonadota</taxon>
        <taxon>Betaproteobacteria</taxon>
        <taxon>Burkholderiales</taxon>
        <taxon>Oxalobacteraceae</taxon>
        <taxon>Telluria group</taxon>
        <taxon>Massilia</taxon>
    </lineage>
</organism>
<gene>
    <name evidence="2" type="ORF">HD842_004049</name>
</gene>
<dbReference type="RefSeq" id="WP_183556632.1">
    <property type="nucleotide sequence ID" value="NZ_JACHBX010000005.1"/>
</dbReference>
<name>A0A7W9X3J6_9BURK</name>
<protein>
    <recommendedName>
        <fullName evidence="4">Integrase</fullName>
    </recommendedName>
</protein>
<dbReference type="GO" id="GO:0015074">
    <property type="term" value="P:DNA integration"/>
    <property type="evidence" value="ECO:0007669"/>
    <property type="project" value="InterPro"/>
</dbReference>
<comment type="caution">
    <text evidence="2">The sequence shown here is derived from an EMBL/GenBank/DDBJ whole genome shotgun (WGS) entry which is preliminary data.</text>
</comment>
<dbReference type="Proteomes" id="UP000540787">
    <property type="component" value="Unassembled WGS sequence"/>
</dbReference>
<dbReference type="GO" id="GO:0003677">
    <property type="term" value="F:DNA binding"/>
    <property type="evidence" value="ECO:0007669"/>
    <property type="project" value="InterPro"/>
</dbReference>
<dbReference type="Gene3D" id="1.10.443.10">
    <property type="entry name" value="Intergrase catalytic core"/>
    <property type="match status" value="1"/>
</dbReference>
<evidence type="ECO:0000256" key="1">
    <source>
        <dbReference type="ARBA" id="ARBA00023172"/>
    </source>
</evidence>
<proteinExistence type="predicted"/>
<accession>A0A7W9X3J6</accession>
<dbReference type="EMBL" id="JACHBX010000005">
    <property type="protein sequence ID" value="MBB6135872.1"/>
    <property type="molecule type" value="Genomic_DNA"/>
</dbReference>
<dbReference type="SUPFAM" id="SSF56349">
    <property type="entry name" value="DNA breaking-rejoining enzymes"/>
    <property type="match status" value="1"/>
</dbReference>
<keyword evidence="3" id="KW-1185">Reference proteome</keyword>
<reference evidence="2 3" key="1">
    <citation type="submission" date="2020-08" db="EMBL/GenBank/DDBJ databases">
        <title>The Agave Microbiome: Exploring the role of microbial communities in plant adaptations to desert environments.</title>
        <authorList>
            <person name="Partida-Martinez L.P."/>
        </authorList>
    </citation>
    <scope>NUCLEOTIDE SEQUENCE [LARGE SCALE GENOMIC DNA]</scope>
    <source>
        <strain evidence="2 3">AT3.2</strain>
    </source>
</reference>
<dbReference type="InterPro" id="IPR013762">
    <property type="entry name" value="Integrase-like_cat_sf"/>
</dbReference>
<dbReference type="AlphaFoldDB" id="A0A7W9X3J6"/>
<evidence type="ECO:0000313" key="2">
    <source>
        <dbReference type="EMBL" id="MBB6135872.1"/>
    </source>
</evidence>
<evidence type="ECO:0000313" key="3">
    <source>
        <dbReference type="Proteomes" id="UP000540787"/>
    </source>
</evidence>
<dbReference type="InterPro" id="IPR011010">
    <property type="entry name" value="DNA_brk_join_enz"/>
</dbReference>
<dbReference type="GO" id="GO:0006310">
    <property type="term" value="P:DNA recombination"/>
    <property type="evidence" value="ECO:0007669"/>
    <property type="project" value="UniProtKB-KW"/>
</dbReference>
<evidence type="ECO:0008006" key="4">
    <source>
        <dbReference type="Google" id="ProtNLM"/>
    </source>
</evidence>